<accession>A0A2P6NG06</accession>
<sequence>MQRVLPRLQHVYRPFTKPTDTTKPFTRIPSYRRNPLYNPSFDKMGGSSVANDVTLYSSGDAAFREMWQAIGKAKKRILMESYIIEPDTVGKATMQHLIDARKRGCEVYLLYDTIGSKHLRREHINMLVKEGIHVEDFNPMSKWPFRIHNHRGMYRDHRKLLVIDDHTGFCGGMNIGSEYAGYKVGGTKFYRDTHMKITGPAVYNLQQVFALSMIDTCRTPPSLHLRKGHTDLVTPLVIGEEVNPLKPTRQTVRYFHAGKFVQILASNPSRGIYNIQSSIIQVIEKSSKHLYITTPYFVPPPDLIQALINASNRGTDVRILTSRLSEVFGIKTASQYAYNQLLNNKVRVYEYFVGNIHAKTLTADGHYSLIGSFNLDPVSFYHNLELGVVTFDEDMARQLENDFIKDLEGSREITLKEFKRRRTWLRSLWHWFHYKLMTKVLF</sequence>
<reference evidence="2 3" key="1">
    <citation type="journal article" date="2018" name="Genome Biol. Evol.">
        <title>Multiple Roots of Fruiting Body Formation in Amoebozoa.</title>
        <authorList>
            <person name="Hillmann F."/>
            <person name="Forbes G."/>
            <person name="Novohradska S."/>
            <person name="Ferling I."/>
            <person name="Riege K."/>
            <person name="Groth M."/>
            <person name="Westermann M."/>
            <person name="Marz M."/>
            <person name="Spaller T."/>
            <person name="Winckler T."/>
            <person name="Schaap P."/>
            <person name="Glockner G."/>
        </authorList>
    </citation>
    <scope>NUCLEOTIDE SEQUENCE [LARGE SCALE GENOMIC DNA]</scope>
    <source>
        <strain evidence="2 3">Jena</strain>
    </source>
</reference>
<proteinExistence type="predicted"/>
<dbReference type="PIRSF" id="PIRSF000850">
    <property type="entry name" value="Phospholipase_D_PSS"/>
    <property type="match status" value="1"/>
</dbReference>
<dbReference type="Pfam" id="PF13091">
    <property type="entry name" value="PLDc_2"/>
    <property type="match status" value="2"/>
</dbReference>
<dbReference type="CDD" id="cd09159">
    <property type="entry name" value="PLDc_ybhO_like_2"/>
    <property type="match status" value="1"/>
</dbReference>
<name>A0A2P6NG06_9EUKA</name>
<dbReference type="InParanoid" id="A0A2P6NG06"/>
<organism evidence="2 3">
    <name type="scientific">Planoprotostelium fungivorum</name>
    <dbReference type="NCBI Taxonomy" id="1890364"/>
    <lineage>
        <taxon>Eukaryota</taxon>
        <taxon>Amoebozoa</taxon>
        <taxon>Evosea</taxon>
        <taxon>Variosea</taxon>
        <taxon>Cavosteliida</taxon>
        <taxon>Cavosteliaceae</taxon>
        <taxon>Planoprotostelium</taxon>
    </lineage>
</organism>
<protein>
    <submittedName>
        <fullName evidence="2">Cardiolipin synthetase 2</fullName>
    </submittedName>
</protein>
<dbReference type="SUPFAM" id="SSF56024">
    <property type="entry name" value="Phospholipase D/nuclease"/>
    <property type="match status" value="2"/>
</dbReference>
<evidence type="ECO:0000313" key="3">
    <source>
        <dbReference type="Proteomes" id="UP000241769"/>
    </source>
</evidence>
<dbReference type="Gene3D" id="3.30.870.10">
    <property type="entry name" value="Endonuclease Chain A"/>
    <property type="match status" value="2"/>
</dbReference>
<dbReference type="AlphaFoldDB" id="A0A2P6NG06"/>
<dbReference type="PANTHER" id="PTHR21248:SF22">
    <property type="entry name" value="PHOSPHOLIPASE D"/>
    <property type="match status" value="1"/>
</dbReference>
<dbReference type="InterPro" id="IPR001736">
    <property type="entry name" value="PLipase_D/transphosphatidylase"/>
</dbReference>
<dbReference type="PANTHER" id="PTHR21248">
    <property type="entry name" value="CARDIOLIPIN SYNTHASE"/>
    <property type="match status" value="1"/>
</dbReference>
<dbReference type="SMART" id="SM00155">
    <property type="entry name" value="PLDc"/>
    <property type="match status" value="2"/>
</dbReference>
<evidence type="ECO:0000313" key="2">
    <source>
        <dbReference type="EMBL" id="PRP82861.1"/>
    </source>
</evidence>
<dbReference type="OrthoDB" id="14911at2759"/>
<dbReference type="GO" id="GO:0032049">
    <property type="term" value="P:cardiolipin biosynthetic process"/>
    <property type="evidence" value="ECO:0007669"/>
    <property type="project" value="UniProtKB-ARBA"/>
</dbReference>
<dbReference type="STRING" id="1890364.A0A2P6NG06"/>
<dbReference type="PROSITE" id="PS50035">
    <property type="entry name" value="PLD"/>
    <property type="match status" value="2"/>
</dbReference>
<feature type="domain" description="PLD phosphodiesterase" evidence="1">
    <location>
        <begin position="352"/>
        <end position="379"/>
    </location>
</feature>
<dbReference type="CDD" id="cd09110">
    <property type="entry name" value="PLDc_CLS_1"/>
    <property type="match status" value="1"/>
</dbReference>
<gene>
    <name evidence="2" type="ORF">PROFUN_04724</name>
</gene>
<dbReference type="Proteomes" id="UP000241769">
    <property type="component" value="Unassembled WGS sequence"/>
</dbReference>
<keyword evidence="3" id="KW-1185">Reference proteome</keyword>
<evidence type="ECO:0000259" key="1">
    <source>
        <dbReference type="PROSITE" id="PS50035"/>
    </source>
</evidence>
<dbReference type="GO" id="GO:0030572">
    <property type="term" value="F:phosphatidyltransferase activity"/>
    <property type="evidence" value="ECO:0007669"/>
    <property type="project" value="UniProtKB-ARBA"/>
</dbReference>
<feature type="domain" description="PLD phosphodiesterase" evidence="1">
    <location>
        <begin position="152"/>
        <end position="179"/>
    </location>
</feature>
<comment type="caution">
    <text evidence="2">The sequence shown here is derived from an EMBL/GenBank/DDBJ whole genome shotgun (WGS) entry which is preliminary data.</text>
</comment>
<dbReference type="EMBL" id="MDYQ01000094">
    <property type="protein sequence ID" value="PRP82861.1"/>
    <property type="molecule type" value="Genomic_DNA"/>
</dbReference>
<dbReference type="InterPro" id="IPR025202">
    <property type="entry name" value="PLD-like_dom"/>
</dbReference>